<organism evidence="1 2">
    <name type="scientific">Kipferlia bialata</name>
    <dbReference type="NCBI Taxonomy" id="797122"/>
    <lineage>
        <taxon>Eukaryota</taxon>
        <taxon>Metamonada</taxon>
        <taxon>Carpediemonas-like organisms</taxon>
        <taxon>Kipferlia</taxon>
    </lineage>
</organism>
<comment type="caution">
    <text evidence="1">The sequence shown here is derived from an EMBL/GenBank/DDBJ whole genome shotgun (WGS) entry which is preliminary data.</text>
</comment>
<gene>
    <name evidence="1" type="ORF">KIPB_000445</name>
</gene>
<feature type="non-terminal residue" evidence="1">
    <location>
        <position position="1"/>
    </location>
</feature>
<evidence type="ECO:0000313" key="1">
    <source>
        <dbReference type="EMBL" id="GCA61999.1"/>
    </source>
</evidence>
<protein>
    <submittedName>
        <fullName evidence="1">Uncharacterized protein</fullName>
    </submittedName>
</protein>
<keyword evidence="2" id="KW-1185">Reference proteome</keyword>
<reference evidence="1 2" key="1">
    <citation type="journal article" date="2018" name="PLoS ONE">
        <title>The draft genome of Kipferlia bialata reveals reductive genome evolution in fornicate parasites.</title>
        <authorList>
            <person name="Tanifuji G."/>
            <person name="Takabayashi S."/>
            <person name="Kume K."/>
            <person name="Takagi M."/>
            <person name="Nakayama T."/>
            <person name="Kamikawa R."/>
            <person name="Inagaki Y."/>
            <person name="Hashimoto T."/>
        </authorList>
    </citation>
    <scope>NUCLEOTIDE SEQUENCE [LARGE SCALE GENOMIC DNA]</scope>
    <source>
        <strain evidence="1">NY0173</strain>
    </source>
</reference>
<dbReference type="AlphaFoldDB" id="A0A391NTL7"/>
<proteinExistence type="predicted"/>
<name>A0A391NTL7_9EUKA</name>
<evidence type="ECO:0000313" key="2">
    <source>
        <dbReference type="Proteomes" id="UP000265618"/>
    </source>
</evidence>
<sequence length="39" mass="4315">MGYTRRRSNGVSYLLAQQSTSLPESPGAMVLGERLARNF</sequence>
<dbReference type="EMBL" id="BDIP01000051">
    <property type="protein sequence ID" value="GCA61999.1"/>
    <property type="molecule type" value="Genomic_DNA"/>
</dbReference>
<accession>A0A391NTL7</accession>
<dbReference type="Proteomes" id="UP000265618">
    <property type="component" value="Unassembled WGS sequence"/>
</dbReference>